<keyword evidence="1" id="KW-0732">Signal</keyword>
<evidence type="ECO:0000256" key="1">
    <source>
        <dbReference type="SAM" id="SignalP"/>
    </source>
</evidence>
<proteinExistence type="predicted"/>
<evidence type="ECO:0000313" key="4">
    <source>
        <dbReference type="Proteomes" id="UP000182660"/>
    </source>
</evidence>
<dbReference type="EMBL" id="FPLD01000064">
    <property type="protein sequence ID" value="SGZ00933.1"/>
    <property type="molecule type" value="Genomic_DNA"/>
</dbReference>
<gene>
    <name evidence="2" type="ORF">MT2528_2150</name>
    <name evidence="3" type="ORF">NVI5450_2366</name>
</gene>
<reference evidence="2 4" key="2">
    <citation type="submission" date="2016-11" db="EMBL/GenBank/DDBJ databases">
        <authorList>
            <person name="Klemetsen T."/>
        </authorList>
    </citation>
    <scope>NUCLEOTIDE SEQUENCE [LARGE SCALE GENOMIC DNA]</scope>
    <source>
        <strain evidence="2">MT 2528</strain>
    </source>
</reference>
<dbReference type="RefSeq" id="WP_045111977.1">
    <property type="nucleotide sequence ID" value="NZ_CAWQZC010000127.1"/>
</dbReference>
<organism evidence="3 5">
    <name type="scientific">Moritella viscosa</name>
    <dbReference type="NCBI Taxonomy" id="80854"/>
    <lineage>
        <taxon>Bacteria</taxon>
        <taxon>Pseudomonadati</taxon>
        <taxon>Pseudomonadota</taxon>
        <taxon>Gammaproteobacteria</taxon>
        <taxon>Alteromonadales</taxon>
        <taxon>Moritellaceae</taxon>
        <taxon>Moritella</taxon>
    </lineage>
</organism>
<evidence type="ECO:0000313" key="2">
    <source>
        <dbReference type="EMBL" id="SGY91404.1"/>
    </source>
</evidence>
<feature type="chain" id="PRO_5015029875" evidence="1">
    <location>
        <begin position="22"/>
        <end position="379"/>
    </location>
</feature>
<protein>
    <submittedName>
        <fullName evidence="3">Uncharacterized protein</fullName>
    </submittedName>
</protein>
<accession>A0A090IH18</accession>
<feature type="signal peptide" evidence="1">
    <location>
        <begin position="1"/>
        <end position="21"/>
    </location>
</feature>
<dbReference type="KEGG" id="mvs:MVIS_4035"/>
<dbReference type="AlphaFoldDB" id="A0A090IH18"/>
<dbReference type="STRING" id="80854.MVIS_4035"/>
<dbReference type="Proteomes" id="UP000182660">
    <property type="component" value="Unassembled WGS sequence"/>
</dbReference>
<dbReference type="PATRIC" id="fig|80854.5.peg.4282"/>
<evidence type="ECO:0000313" key="5">
    <source>
        <dbReference type="Proteomes" id="UP000183794"/>
    </source>
</evidence>
<dbReference type="Gene3D" id="2.40.160.10">
    <property type="entry name" value="Porin"/>
    <property type="match status" value="1"/>
</dbReference>
<dbReference type="GeneID" id="61298039"/>
<dbReference type="Proteomes" id="UP000183794">
    <property type="component" value="Unassembled WGS sequence"/>
</dbReference>
<dbReference type="SUPFAM" id="SSF56935">
    <property type="entry name" value="Porins"/>
    <property type="match status" value="1"/>
</dbReference>
<dbReference type="InterPro" id="IPR023614">
    <property type="entry name" value="Porin_dom_sf"/>
</dbReference>
<evidence type="ECO:0000313" key="3">
    <source>
        <dbReference type="EMBL" id="SGZ00933.1"/>
    </source>
</evidence>
<dbReference type="OrthoDB" id="197869at2"/>
<name>A0A090IH18_9GAMM</name>
<keyword evidence="4" id="KW-1185">Reference proteome</keyword>
<dbReference type="EMBL" id="FPLJ01000052">
    <property type="protein sequence ID" value="SGY91404.1"/>
    <property type="molecule type" value="Genomic_DNA"/>
</dbReference>
<dbReference type="HOGENOM" id="CLU_036480_0_0_6"/>
<reference evidence="3 5" key="1">
    <citation type="submission" date="2016-11" db="EMBL/GenBank/DDBJ databases">
        <authorList>
            <person name="Jaros S."/>
            <person name="Januszkiewicz K."/>
            <person name="Wedrychowicz H."/>
        </authorList>
    </citation>
    <scope>NUCLEOTIDE SEQUENCE [LARGE SCALE GENOMIC DNA]</scope>
    <source>
        <strain evidence="3">NVI 5450</strain>
    </source>
</reference>
<sequence>MKKIFIMLPLAVACASQFATAATTDAQRLAQLEQELAILQEVSSYDSLSDRMTVNGFFTGKVGVASNDAGYNGYDKDADFSEGSKLGLQGSFALTEQTKIVAQLVARGNDDWSTEMEWAFLSHDFDNGFVTRIGRLRVPLYMYSDYLEVGYAQPWATPPSELYSIVPLSSFDGVDAIYDFDFSDVAVTLQASYGHADRDTGALGEVDYKDILGASASFSYEEWVFRTTYYQTTLDSKNGASFFDKEDSYFAGIGLSYDDGSLLAISEFAVSDVEGNYSDTKSGYITLGYRISDFTPYVSYAFLETTDDSERAPGYESSFNWKRNAYSIGTRYDINSNLALKADVTYATNFGDTSGGMTPNIADSNDDTIVYTISFDAVF</sequence>